<feature type="non-terminal residue" evidence="1">
    <location>
        <position position="82"/>
    </location>
</feature>
<accession>A0ABQ7FT79</accession>
<gene>
    <name evidence="1" type="ORF">DUNSADRAFT_9541</name>
</gene>
<name>A0ABQ7FT79_DUNSA</name>
<dbReference type="Proteomes" id="UP000815325">
    <property type="component" value="Unassembled WGS sequence"/>
</dbReference>
<comment type="caution">
    <text evidence="1">The sequence shown here is derived from an EMBL/GenBank/DDBJ whole genome shotgun (WGS) entry which is preliminary data.</text>
</comment>
<evidence type="ECO:0000313" key="1">
    <source>
        <dbReference type="EMBL" id="KAF5825475.1"/>
    </source>
</evidence>
<evidence type="ECO:0000313" key="2">
    <source>
        <dbReference type="Proteomes" id="UP000815325"/>
    </source>
</evidence>
<reference evidence="1" key="1">
    <citation type="submission" date="2017-08" db="EMBL/GenBank/DDBJ databases">
        <authorList>
            <person name="Polle J.E."/>
            <person name="Barry K."/>
            <person name="Cushman J."/>
            <person name="Schmutz J."/>
            <person name="Tran D."/>
            <person name="Hathwaick L.T."/>
            <person name="Yim W.C."/>
            <person name="Jenkins J."/>
            <person name="Mckie-Krisberg Z.M."/>
            <person name="Prochnik S."/>
            <person name="Lindquist E."/>
            <person name="Dockter R.B."/>
            <person name="Adam C."/>
            <person name="Molina H."/>
            <person name="Bunkerborg J."/>
            <person name="Jin E."/>
            <person name="Buchheim M."/>
            <person name="Magnuson J."/>
        </authorList>
    </citation>
    <scope>NUCLEOTIDE SEQUENCE</scope>
    <source>
        <strain evidence="1">CCAP 19/18</strain>
    </source>
</reference>
<keyword evidence="2" id="KW-1185">Reference proteome</keyword>
<sequence>MQNVQRNEDLLSDDQVANEVALVFVSPEHGVLMQEYQSIDAAGAKSFIAIQAPNLILNKSSQRQAQGPCAIKVPMQGFAGMQ</sequence>
<dbReference type="EMBL" id="MU072907">
    <property type="protein sequence ID" value="KAF5825475.1"/>
    <property type="molecule type" value="Genomic_DNA"/>
</dbReference>
<proteinExistence type="predicted"/>
<organism evidence="1 2">
    <name type="scientific">Dunaliella salina</name>
    <name type="common">Green alga</name>
    <name type="synonym">Protococcus salinus</name>
    <dbReference type="NCBI Taxonomy" id="3046"/>
    <lineage>
        <taxon>Eukaryota</taxon>
        <taxon>Viridiplantae</taxon>
        <taxon>Chlorophyta</taxon>
        <taxon>core chlorophytes</taxon>
        <taxon>Chlorophyceae</taxon>
        <taxon>CS clade</taxon>
        <taxon>Chlamydomonadales</taxon>
        <taxon>Dunaliellaceae</taxon>
        <taxon>Dunaliella</taxon>
    </lineage>
</organism>
<protein>
    <submittedName>
        <fullName evidence="1">Uncharacterized protein</fullName>
    </submittedName>
</protein>